<accession>A0A640SIB7</accession>
<comment type="caution">
    <text evidence="2">The sequence shown here is derived from an EMBL/GenBank/DDBJ whole genome shotgun (WGS) entry which is preliminary data.</text>
</comment>
<feature type="region of interest" description="Disordered" evidence="1">
    <location>
        <begin position="1"/>
        <end position="35"/>
    </location>
</feature>
<protein>
    <submittedName>
        <fullName evidence="2">Uncharacterized protein</fullName>
    </submittedName>
</protein>
<gene>
    <name evidence="2" type="ORF">Scani_70960</name>
</gene>
<dbReference type="AlphaFoldDB" id="A0A640SIB7"/>
<evidence type="ECO:0000256" key="1">
    <source>
        <dbReference type="SAM" id="MobiDB-lite"/>
    </source>
</evidence>
<name>A0A640SIB7_9ACTN</name>
<dbReference type="EMBL" id="BLIN01000005">
    <property type="protein sequence ID" value="GFE10828.1"/>
    <property type="molecule type" value="Genomic_DNA"/>
</dbReference>
<sequence>MTTVAEPISATEAAFPDLETTGAPAETEAPEDEMTEAERAWIAKWVAKSPEWSTEKWNRMGHRLGVRFS</sequence>
<evidence type="ECO:0000313" key="2">
    <source>
        <dbReference type="EMBL" id="GFE10828.1"/>
    </source>
</evidence>
<organism evidence="2 3">
    <name type="scientific">Streptomyces caniferus</name>
    <dbReference type="NCBI Taxonomy" id="285557"/>
    <lineage>
        <taxon>Bacteria</taxon>
        <taxon>Bacillati</taxon>
        <taxon>Actinomycetota</taxon>
        <taxon>Actinomycetes</taxon>
        <taxon>Kitasatosporales</taxon>
        <taxon>Streptomycetaceae</taxon>
        <taxon>Streptomyces</taxon>
    </lineage>
</organism>
<dbReference type="Proteomes" id="UP000435837">
    <property type="component" value="Unassembled WGS sequence"/>
</dbReference>
<evidence type="ECO:0000313" key="3">
    <source>
        <dbReference type="Proteomes" id="UP000435837"/>
    </source>
</evidence>
<reference evidence="2 3" key="1">
    <citation type="submission" date="2019-12" db="EMBL/GenBank/DDBJ databases">
        <title>Whole genome shotgun sequence of Streptomyces caniferus NBRC 15389.</title>
        <authorList>
            <person name="Ichikawa N."/>
            <person name="Kimura A."/>
            <person name="Kitahashi Y."/>
            <person name="Komaki H."/>
            <person name="Tamura T."/>
        </authorList>
    </citation>
    <scope>NUCLEOTIDE SEQUENCE [LARGE SCALE GENOMIC DNA]</scope>
    <source>
        <strain evidence="2 3">NBRC 15389</strain>
    </source>
</reference>
<proteinExistence type="predicted"/>